<keyword evidence="14" id="KW-1185">Reference proteome</keyword>
<evidence type="ECO:0000256" key="10">
    <source>
        <dbReference type="RuleBase" id="RU003826"/>
    </source>
</evidence>
<dbReference type="Pfam" id="PF02581">
    <property type="entry name" value="TMP-TENI"/>
    <property type="match status" value="1"/>
</dbReference>
<feature type="binding site" evidence="9">
    <location>
        <position position="133"/>
    </location>
    <ligand>
        <name>4-amino-2-methyl-5-(diphosphooxymethyl)pyrimidine</name>
        <dbReference type="ChEBI" id="CHEBI:57841"/>
    </ligand>
</feature>
<dbReference type="EMBL" id="QREI01000009">
    <property type="protein sequence ID" value="REE08096.1"/>
    <property type="molecule type" value="Genomic_DNA"/>
</dbReference>
<evidence type="ECO:0000256" key="1">
    <source>
        <dbReference type="ARBA" id="ARBA00005165"/>
    </source>
</evidence>
<name>A0A3D9LN64_9FLAO</name>
<dbReference type="InterPro" id="IPR013785">
    <property type="entry name" value="Aldolase_TIM"/>
</dbReference>
<keyword evidence="4 9" id="KW-0460">Magnesium</keyword>
<dbReference type="GO" id="GO:0009229">
    <property type="term" value="P:thiamine diphosphate biosynthetic process"/>
    <property type="evidence" value="ECO:0007669"/>
    <property type="project" value="UniProtKB-UniRule"/>
</dbReference>
<evidence type="ECO:0000313" key="14">
    <source>
        <dbReference type="Proteomes" id="UP000256919"/>
    </source>
</evidence>
<accession>A0A3D9LN64</accession>
<dbReference type="GO" id="GO:0005737">
    <property type="term" value="C:cytoplasm"/>
    <property type="evidence" value="ECO:0007669"/>
    <property type="project" value="TreeGrafter"/>
</dbReference>
<proteinExistence type="inferred from homology"/>
<dbReference type="RefSeq" id="WP_115812344.1">
    <property type="nucleotide sequence ID" value="NZ_QREI01000009.1"/>
</dbReference>
<evidence type="ECO:0000256" key="2">
    <source>
        <dbReference type="ARBA" id="ARBA00022679"/>
    </source>
</evidence>
<dbReference type="AlphaFoldDB" id="A0A3D9LN64"/>
<keyword evidence="2 9" id="KW-0808">Transferase</keyword>
<dbReference type="EC" id="2.5.1.3" evidence="9"/>
<comment type="caution">
    <text evidence="13">The sequence shown here is derived from an EMBL/GenBank/DDBJ whole genome shotgun (WGS) entry which is preliminary data.</text>
</comment>
<dbReference type="GO" id="GO:0000287">
    <property type="term" value="F:magnesium ion binding"/>
    <property type="evidence" value="ECO:0007669"/>
    <property type="project" value="UniProtKB-UniRule"/>
</dbReference>
<comment type="catalytic activity">
    <reaction evidence="8 9 10">
        <text>2-[(2R,5Z)-2-carboxy-4-methylthiazol-5(2H)-ylidene]ethyl phosphate + 4-amino-2-methyl-5-(diphosphooxymethyl)pyrimidine + 2 H(+) = thiamine phosphate + CO2 + diphosphate</text>
        <dbReference type="Rhea" id="RHEA:47844"/>
        <dbReference type="ChEBI" id="CHEBI:15378"/>
        <dbReference type="ChEBI" id="CHEBI:16526"/>
        <dbReference type="ChEBI" id="CHEBI:33019"/>
        <dbReference type="ChEBI" id="CHEBI:37575"/>
        <dbReference type="ChEBI" id="CHEBI:57841"/>
        <dbReference type="ChEBI" id="CHEBI:62899"/>
        <dbReference type="EC" id="2.5.1.3"/>
    </reaction>
</comment>
<feature type="binding site" evidence="9">
    <location>
        <position position="65"/>
    </location>
    <ligand>
        <name>4-amino-2-methyl-5-(diphosphooxymethyl)pyrimidine</name>
        <dbReference type="ChEBI" id="CHEBI:57841"/>
    </ligand>
</feature>
<dbReference type="SUPFAM" id="SSF51391">
    <property type="entry name" value="Thiamin phosphate synthase"/>
    <property type="match status" value="1"/>
</dbReference>
<sequence length="207" mass="22854">MLSKLHYISQGKTPQDHLRNIQKACENGAELVQLRLKEMALDIILETAEKAREITTQFKVKLIINDHYKIAKTVKADGVHLGKTDTCPLIARAYLGKQYLVGGTANTLEDCKVLMDKEVDYIGLGPFQFTETKKNLSPILGVEGYQQLIRTLKTDTPIIAIGGICMEDISAIIDTGVYGIAVSGTITKDFTSISKFYEILNSSEVKA</sequence>
<dbReference type="Gene3D" id="3.20.20.70">
    <property type="entry name" value="Aldolase class I"/>
    <property type="match status" value="1"/>
</dbReference>
<keyword evidence="3 9" id="KW-0479">Metal-binding</keyword>
<evidence type="ECO:0000256" key="6">
    <source>
        <dbReference type="ARBA" id="ARBA00047334"/>
    </source>
</evidence>
<keyword evidence="5 9" id="KW-0784">Thiamine biosynthesis</keyword>
<evidence type="ECO:0000256" key="4">
    <source>
        <dbReference type="ARBA" id="ARBA00022842"/>
    </source>
</evidence>
<feature type="binding site" evidence="9">
    <location>
        <position position="85"/>
    </location>
    <ligand>
        <name>Mg(2+)</name>
        <dbReference type="ChEBI" id="CHEBI:18420"/>
    </ligand>
</feature>
<evidence type="ECO:0000256" key="9">
    <source>
        <dbReference type="HAMAP-Rule" id="MF_00097"/>
    </source>
</evidence>
<dbReference type="PANTHER" id="PTHR20857:SF15">
    <property type="entry name" value="THIAMINE-PHOSPHATE SYNTHASE"/>
    <property type="match status" value="1"/>
</dbReference>
<comment type="function">
    <text evidence="9">Condenses 4-methyl-5-(beta-hydroxyethyl)thiazole monophosphate (THZ-P) and 2-methyl-4-amino-5-hydroxymethyl pyrimidine pyrophosphate (HMP-PP) to form thiamine monophosphate (TMP).</text>
</comment>
<protein>
    <recommendedName>
        <fullName evidence="9">Thiamine-phosphate synthase</fullName>
        <shortName evidence="9">TP synthase</shortName>
        <shortName evidence="9">TPS</shortName>
        <ecNumber evidence="9">2.5.1.3</ecNumber>
    </recommendedName>
    <alternativeName>
        <fullName evidence="9">Thiamine-phosphate pyrophosphorylase</fullName>
        <shortName evidence="9">TMP pyrophosphorylase</shortName>
        <shortName evidence="9">TMP-PPase</shortName>
    </alternativeName>
</protein>
<dbReference type="HAMAP" id="MF_00097">
    <property type="entry name" value="TMP_synthase"/>
    <property type="match status" value="1"/>
</dbReference>
<organism evidence="13 14">
    <name type="scientific">Winogradskyella pacifica</name>
    <dbReference type="NCBI Taxonomy" id="664642"/>
    <lineage>
        <taxon>Bacteria</taxon>
        <taxon>Pseudomonadati</taxon>
        <taxon>Bacteroidota</taxon>
        <taxon>Flavobacteriia</taxon>
        <taxon>Flavobacteriales</taxon>
        <taxon>Flavobacteriaceae</taxon>
        <taxon>Winogradskyella</taxon>
    </lineage>
</organism>
<evidence type="ECO:0000313" key="13">
    <source>
        <dbReference type="EMBL" id="REE08096.1"/>
    </source>
</evidence>
<feature type="domain" description="Thiamine phosphate synthase/TenI" evidence="12">
    <location>
        <begin position="13"/>
        <end position="186"/>
    </location>
</feature>
<evidence type="ECO:0000256" key="8">
    <source>
        <dbReference type="ARBA" id="ARBA00047883"/>
    </source>
</evidence>
<dbReference type="InterPro" id="IPR022998">
    <property type="entry name" value="ThiamineP_synth_TenI"/>
</dbReference>
<feature type="binding site" evidence="9">
    <location>
        <position position="104"/>
    </location>
    <ligand>
        <name>4-amino-2-methyl-5-(diphosphooxymethyl)pyrimidine</name>
        <dbReference type="ChEBI" id="CHEBI:57841"/>
    </ligand>
</feature>
<comment type="caution">
    <text evidence="9">Lacks conserved residue(s) required for the propagation of feature annotation.</text>
</comment>
<dbReference type="CDD" id="cd00564">
    <property type="entry name" value="TMP_TenI"/>
    <property type="match status" value="1"/>
</dbReference>
<dbReference type="Proteomes" id="UP000256919">
    <property type="component" value="Unassembled WGS sequence"/>
</dbReference>
<evidence type="ECO:0000256" key="5">
    <source>
        <dbReference type="ARBA" id="ARBA00022977"/>
    </source>
</evidence>
<feature type="binding site" evidence="9">
    <location>
        <position position="66"/>
    </location>
    <ligand>
        <name>Mg(2+)</name>
        <dbReference type="ChEBI" id="CHEBI:18420"/>
    </ligand>
</feature>
<dbReference type="NCBIfam" id="TIGR00693">
    <property type="entry name" value="thiE"/>
    <property type="match status" value="1"/>
</dbReference>
<feature type="binding site" evidence="9">
    <location>
        <position position="163"/>
    </location>
    <ligand>
        <name>2-[(2R,5Z)-2-carboxy-4-methylthiazol-5(2H)-ylidene]ethyl phosphate</name>
        <dbReference type="ChEBI" id="CHEBI:62899"/>
    </ligand>
</feature>
<dbReference type="OrthoDB" id="9812206at2"/>
<dbReference type="UniPathway" id="UPA00060">
    <property type="reaction ID" value="UER00141"/>
</dbReference>
<dbReference type="PANTHER" id="PTHR20857">
    <property type="entry name" value="THIAMINE-PHOSPHATE PYROPHOSPHORYLASE"/>
    <property type="match status" value="1"/>
</dbReference>
<reference evidence="13 14" key="1">
    <citation type="submission" date="2018-07" db="EMBL/GenBank/DDBJ databases">
        <title>Genomic Encyclopedia of Type Strains, Phase III (KMG-III): the genomes of soil and plant-associated and newly described type strains.</title>
        <authorList>
            <person name="Whitman W."/>
        </authorList>
    </citation>
    <scope>NUCLEOTIDE SEQUENCE [LARGE SCALE GENOMIC DNA]</scope>
    <source>
        <strain evidence="13 14">CECT 7948</strain>
    </source>
</reference>
<comment type="cofactor">
    <cofactor evidence="9">
        <name>Mg(2+)</name>
        <dbReference type="ChEBI" id="CHEBI:18420"/>
    </cofactor>
    <text evidence="9">Binds 1 Mg(2+) ion per subunit.</text>
</comment>
<dbReference type="GO" id="GO:0004789">
    <property type="term" value="F:thiamine-phosphate diphosphorylase activity"/>
    <property type="evidence" value="ECO:0007669"/>
    <property type="project" value="UniProtKB-UniRule"/>
</dbReference>
<dbReference type="InterPro" id="IPR036206">
    <property type="entry name" value="ThiamineP_synth_sf"/>
</dbReference>
<comment type="pathway">
    <text evidence="1 9 11">Cofactor biosynthesis; thiamine diphosphate biosynthesis; thiamine phosphate from 4-amino-2-methyl-5-diphosphomethylpyrimidine and 4-methyl-5-(2-phosphoethyl)-thiazole: step 1/1.</text>
</comment>
<evidence type="ECO:0000259" key="12">
    <source>
        <dbReference type="Pfam" id="PF02581"/>
    </source>
</evidence>
<feature type="binding site" evidence="9">
    <location>
        <begin position="130"/>
        <end position="132"/>
    </location>
    <ligand>
        <name>2-[(2R,5Z)-2-carboxy-4-methylthiazol-5(2H)-ylidene]ethyl phosphate</name>
        <dbReference type="ChEBI" id="CHEBI:62899"/>
    </ligand>
</feature>
<gene>
    <name evidence="9" type="primary">thiE</name>
    <name evidence="13" type="ORF">DFQ09_109162</name>
</gene>
<comment type="catalytic activity">
    <reaction evidence="7 9 10">
        <text>2-(2-carboxy-4-methylthiazol-5-yl)ethyl phosphate + 4-amino-2-methyl-5-(diphosphooxymethyl)pyrimidine + 2 H(+) = thiamine phosphate + CO2 + diphosphate</text>
        <dbReference type="Rhea" id="RHEA:47848"/>
        <dbReference type="ChEBI" id="CHEBI:15378"/>
        <dbReference type="ChEBI" id="CHEBI:16526"/>
        <dbReference type="ChEBI" id="CHEBI:33019"/>
        <dbReference type="ChEBI" id="CHEBI:37575"/>
        <dbReference type="ChEBI" id="CHEBI:57841"/>
        <dbReference type="ChEBI" id="CHEBI:62890"/>
        <dbReference type="EC" id="2.5.1.3"/>
    </reaction>
</comment>
<dbReference type="InterPro" id="IPR034291">
    <property type="entry name" value="TMP_synthase"/>
</dbReference>
<comment type="catalytic activity">
    <reaction evidence="6 9 10">
        <text>4-methyl-5-(2-phosphooxyethyl)-thiazole + 4-amino-2-methyl-5-(diphosphooxymethyl)pyrimidine + H(+) = thiamine phosphate + diphosphate</text>
        <dbReference type="Rhea" id="RHEA:22328"/>
        <dbReference type="ChEBI" id="CHEBI:15378"/>
        <dbReference type="ChEBI" id="CHEBI:33019"/>
        <dbReference type="ChEBI" id="CHEBI:37575"/>
        <dbReference type="ChEBI" id="CHEBI:57841"/>
        <dbReference type="ChEBI" id="CHEBI:58296"/>
        <dbReference type="EC" id="2.5.1.3"/>
    </reaction>
</comment>
<comment type="similarity">
    <text evidence="9 10">Belongs to the thiamine-phosphate synthase family.</text>
</comment>
<dbReference type="GO" id="GO:0009228">
    <property type="term" value="P:thiamine biosynthetic process"/>
    <property type="evidence" value="ECO:0007669"/>
    <property type="project" value="UniProtKB-KW"/>
</dbReference>
<feature type="binding site" evidence="9">
    <location>
        <begin position="33"/>
        <end position="37"/>
    </location>
    <ligand>
        <name>4-amino-2-methyl-5-(diphosphooxymethyl)pyrimidine</name>
        <dbReference type="ChEBI" id="CHEBI:57841"/>
    </ligand>
</feature>
<evidence type="ECO:0000256" key="11">
    <source>
        <dbReference type="RuleBase" id="RU004253"/>
    </source>
</evidence>
<evidence type="ECO:0000256" key="3">
    <source>
        <dbReference type="ARBA" id="ARBA00022723"/>
    </source>
</evidence>
<evidence type="ECO:0000256" key="7">
    <source>
        <dbReference type="ARBA" id="ARBA00047851"/>
    </source>
</evidence>